<sequence length="188" mass="20128">MSIVRLQRDTTAEDGRRVFEYREAWLEPDASVFTVHHGRVGHPGTVGDQPVSGEEEGRELLAAFLAQGLEEGYVEADPAGFDVVEVGLRLRGRAPTDIERRHAEALRQELTHQLAWRGLGEVTDVADGDGELVLTVRTPHAAKAGTEVPAAARRAHGVQPNKVTVRTVSRGGGPAAGSAGADTAEERN</sequence>
<reference evidence="2 3" key="1">
    <citation type="submission" date="2020-08" db="EMBL/GenBank/DDBJ databases">
        <title>Sequencing the genomes of 1000 actinobacteria strains.</title>
        <authorList>
            <person name="Klenk H.-P."/>
        </authorList>
    </citation>
    <scope>NUCLEOTIDE SEQUENCE [LARGE SCALE GENOMIC DNA]</scope>
    <source>
        <strain evidence="2 3">DSM 19079</strain>
    </source>
</reference>
<dbReference type="RefSeq" id="WP_135030254.1">
    <property type="nucleotide sequence ID" value="NZ_BMLA01000001.1"/>
</dbReference>
<evidence type="ECO:0000313" key="3">
    <source>
        <dbReference type="Proteomes" id="UP000560081"/>
    </source>
</evidence>
<comment type="caution">
    <text evidence="2">The sequence shown here is derived from an EMBL/GenBank/DDBJ whole genome shotgun (WGS) entry which is preliminary data.</text>
</comment>
<accession>A0A4Y8X2I4</accession>
<evidence type="ECO:0000313" key="2">
    <source>
        <dbReference type="EMBL" id="MBB4882535.1"/>
    </source>
</evidence>
<gene>
    <name evidence="2" type="ORF">BJ976_000886</name>
</gene>
<proteinExistence type="predicted"/>
<name>A0A4Y8X2I4_9MICC</name>
<feature type="region of interest" description="Disordered" evidence="1">
    <location>
        <begin position="155"/>
        <end position="188"/>
    </location>
</feature>
<dbReference type="EMBL" id="JACHMC010000001">
    <property type="protein sequence ID" value="MBB4882535.1"/>
    <property type="molecule type" value="Genomic_DNA"/>
</dbReference>
<protein>
    <submittedName>
        <fullName evidence="2">Uncharacterized protein</fullName>
    </submittedName>
</protein>
<evidence type="ECO:0000256" key="1">
    <source>
        <dbReference type="SAM" id="MobiDB-lite"/>
    </source>
</evidence>
<dbReference type="OrthoDB" id="4966798at2"/>
<dbReference type="Proteomes" id="UP000560081">
    <property type="component" value="Unassembled WGS sequence"/>
</dbReference>
<keyword evidence="3" id="KW-1185">Reference proteome</keyword>
<organism evidence="2 3">
    <name type="scientific">Micrococcus flavus</name>
    <dbReference type="NCBI Taxonomy" id="384602"/>
    <lineage>
        <taxon>Bacteria</taxon>
        <taxon>Bacillati</taxon>
        <taxon>Actinomycetota</taxon>
        <taxon>Actinomycetes</taxon>
        <taxon>Micrococcales</taxon>
        <taxon>Micrococcaceae</taxon>
        <taxon>Micrococcus</taxon>
    </lineage>
</organism>
<dbReference type="AlphaFoldDB" id="A0A4Y8X2I4"/>